<accession>A0A150L9F7</accession>
<gene>
    <name evidence="1" type="ORF">B4135_3872</name>
</gene>
<proteinExistence type="predicted"/>
<dbReference type="STRING" id="301148.B4135_3872"/>
<evidence type="ECO:0000313" key="2">
    <source>
        <dbReference type="Proteomes" id="UP000075683"/>
    </source>
</evidence>
<dbReference type="EMBL" id="LQYT01000133">
    <property type="protein sequence ID" value="KYD08961.1"/>
    <property type="molecule type" value="Genomic_DNA"/>
</dbReference>
<name>A0A150L9F7_9BACI</name>
<reference evidence="1 2" key="1">
    <citation type="submission" date="2016-01" db="EMBL/GenBank/DDBJ databases">
        <title>Draft Genome Sequences of Seven Thermophilic Sporeformers Isolated from Foods.</title>
        <authorList>
            <person name="Berendsen E.M."/>
            <person name="Wells-Bennik M.H."/>
            <person name="Krawcyk A.O."/>
            <person name="De Jong A."/>
            <person name="Holsappel S."/>
            <person name="Eijlander R.T."/>
            <person name="Kuipers O.P."/>
        </authorList>
    </citation>
    <scope>NUCLEOTIDE SEQUENCE [LARGE SCALE GENOMIC DNA]</scope>
    <source>
        <strain evidence="1 2">B4135</strain>
    </source>
</reference>
<protein>
    <submittedName>
        <fullName evidence="1">Uncharacterized protein</fullName>
    </submittedName>
</protein>
<sequence length="42" mass="4721">MNVLFPAEYRLRFRSDAGCVGKEALRRKNIPAVNGLLGKLFV</sequence>
<comment type="caution">
    <text evidence="1">The sequence shown here is derived from an EMBL/GenBank/DDBJ whole genome shotgun (WGS) entry which is preliminary data.</text>
</comment>
<dbReference type="Proteomes" id="UP000075683">
    <property type="component" value="Unassembled WGS sequence"/>
</dbReference>
<organism evidence="1 2">
    <name type="scientific">Caldibacillus debilis</name>
    <dbReference type="NCBI Taxonomy" id="301148"/>
    <lineage>
        <taxon>Bacteria</taxon>
        <taxon>Bacillati</taxon>
        <taxon>Bacillota</taxon>
        <taxon>Bacilli</taxon>
        <taxon>Bacillales</taxon>
        <taxon>Bacillaceae</taxon>
        <taxon>Caldibacillus</taxon>
    </lineage>
</organism>
<evidence type="ECO:0000313" key="1">
    <source>
        <dbReference type="EMBL" id="KYD08961.1"/>
    </source>
</evidence>
<dbReference type="AlphaFoldDB" id="A0A150L9F7"/>